<evidence type="ECO:0000256" key="1">
    <source>
        <dbReference type="ARBA" id="ARBA00008522"/>
    </source>
</evidence>
<dbReference type="HAMAP" id="MF_00489">
    <property type="entry name" value="UPF0178"/>
    <property type="match status" value="1"/>
</dbReference>
<evidence type="ECO:0000313" key="4">
    <source>
        <dbReference type="Proteomes" id="UP000199205"/>
    </source>
</evidence>
<dbReference type="Proteomes" id="UP000199205">
    <property type="component" value="Unassembled WGS sequence"/>
</dbReference>
<dbReference type="PANTHER" id="PTHR35146">
    <property type="entry name" value="UPF0178 PROTEIN YAII"/>
    <property type="match status" value="1"/>
</dbReference>
<dbReference type="Pfam" id="PF02639">
    <property type="entry name" value="DUF188"/>
    <property type="match status" value="1"/>
</dbReference>
<sequence length="164" mass="17653">MLFELLKYPMIYVDADACPVKPEILKVAERHGIEVTLVANSGLRPSRDPMVRNVIVSNAFDAADNWIAEHAGPGDIVVTADVPLAGRCVATGALVTGPTGRVFDVANIGMATAMRDLGAHLRETGESKGYNAAFSPRDRSTFLETFDRLCRRAKAHQSSPGDQS</sequence>
<dbReference type="EMBL" id="FMAF01000005">
    <property type="protein sequence ID" value="SCB27844.1"/>
    <property type="molecule type" value="Genomic_DNA"/>
</dbReference>
<evidence type="ECO:0000256" key="2">
    <source>
        <dbReference type="HAMAP-Rule" id="MF_00489"/>
    </source>
</evidence>
<gene>
    <name evidence="3" type="ORF">GA0061101_105380</name>
</gene>
<organism evidence="3 4">
    <name type="scientific">Rhizobium lusitanum</name>
    <dbReference type="NCBI Taxonomy" id="293958"/>
    <lineage>
        <taxon>Bacteria</taxon>
        <taxon>Pseudomonadati</taxon>
        <taxon>Pseudomonadota</taxon>
        <taxon>Alphaproteobacteria</taxon>
        <taxon>Hyphomicrobiales</taxon>
        <taxon>Rhizobiaceae</taxon>
        <taxon>Rhizobium/Agrobacterium group</taxon>
        <taxon>Rhizobium</taxon>
    </lineage>
</organism>
<reference evidence="3 4" key="1">
    <citation type="submission" date="2016-08" db="EMBL/GenBank/DDBJ databases">
        <authorList>
            <person name="Seilhamer J.J."/>
        </authorList>
    </citation>
    <scope>NUCLEOTIDE SEQUENCE [LARGE SCALE GENOMIC DNA]</scope>
    <source>
        <strain evidence="3 4">P1-7</strain>
    </source>
</reference>
<dbReference type="InterPro" id="IPR003791">
    <property type="entry name" value="UPF0178"/>
</dbReference>
<dbReference type="PANTHER" id="PTHR35146:SF1">
    <property type="entry name" value="UPF0178 PROTEIN YAII"/>
    <property type="match status" value="1"/>
</dbReference>
<dbReference type="AlphaFoldDB" id="A0A1C3VK32"/>
<evidence type="ECO:0000313" key="3">
    <source>
        <dbReference type="EMBL" id="SCB27844.1"/>
    </source>
</evidence>
<name>A0A1C3VK32_9HYPH</name>
<dbReference type="NCBIfam" id="NF001095">
    <property type="entry name" value="PRK00124.1"/>
    <property type="match status" value="1"/>
</dbReference>
<protein>
    <recommendedName>
        <fullName evidence="2">UPF0178 protein GA0061101_105380</fullName>
    </recommendedName>
</protein>
<comment type="similarity">
    <text evidence="1 2">Belongs to the UPF0178 family.</text>
</comment>
<dbReference type="CDD" id="cd18720">
    <property type="entry name" value="PIN_YqxD-like"/>
    <property type="match status" value="1"/>
</dbReference>
<proteinExistence type="inferred from homology"/>
<accession>A0A1C3VK32</accession>